<sequence length="318" mass="35070">MHGNRRDILKDEDLQSLVRLCGKSRLYLPAEYSPGSLVLPTCLRATAQYLVQYGVETRGVFRIPGSARVVNTLYNYYCADGDVDGISSTICCPNLPSHIQASAHDVASTFKRLLFGLPGGILGTLSLFDAFVAIQGQLGGEAEFTKRRQTKLRARMIALAVSTVTSQLRRDLICAVFGLLCLIGRSAETAPREDEHGMPLLTSDLMGYNALGIVFGPLLVGDLLNSYIVDAVSTSELELPHVPLPNARKERRRSKKLENSPQQPALAIDKIHMANGITEMLITHWREWEDYTDTLLPRLYFHVDDLEACGHSPAGSQM</sequence>
<dbReference type="InterPro" id="IPR000198">
    <property type="entry name" value="RhoGAP_dom"/>
</dbReference>
<dbReference type="SUPFAM" id="SSF48350">
    <property type="entry name" value="GTPase activation domain, GAP"/>
    <property type="match status" value="1"/>
</dbReference>
<evidence type="ECO:0000313" key="4">
    <source>
        <dbReference type="Proteomes" id="UP001197093"/>
    </source>
</evidence>
<dbReference type="GO" id="GO:0007264">
    <property type="term" value="P:small GTPase-mediated signal transduction"/>
    <property type="evidence" value="ECO:0007669"/>
    <property type="project" value="TreeGrafter"/>
</dbReference>
<dbReference type="GO" id="GO:0005096">
    <property type="term" value="F:GTPase activator activity"/>
    <property type="evidence" value="ECO:0007669"/>
    <property type="project" value="TreeGrafter"/>
</dbReference>
<evidence type="ECO:0000313" key="3">
    <source>
        <dbReference type="EMBL" id="KAG7288980.1"/>
    </source>
</evidence>
<evidence type="ECO:0000259" key="2">
    <source>
        <dbReference type="PROSITE" id="PS50238"/>
    </source>
</evidence>
<dbReference type="PROSITE" id="PS50238">
    <property type="entry name" value="RHOGAP"/>
    <property type="match status" value="1"/>
</dbReference>
<dbReference type="EMBL" id="JAHCVI010000002">
    <property type="protein sequence ID" value="KAG7288980.1"/>
    <property type="molecule type" value="Genomic_DNA"/>
</dbReference>
<dbReference type="CDD" id="cd00159">
    <property type="entry name" value="RhoGAP"/>
    <property type="match status" value="1"/>
</dbReference>
<proteinExistence type="predicted"/>
<dbReference type="PANTHER" id="PTHR45808:SF2">
    <property type="entry name" value="RHO GTPASE-ACTIVATING PROTEIN 68F"/>
    <property type="match status" value="1"/>
</dbReference>
<feature type="domain" description="Rho-GAP" evidence="2">
    <location>
        <begin position="26"/>
        <end position="246"/>
    </location>
</feature>
<dbReference type="Proteomes" id="UP001197093">
    <property type="component" value="Unassembled WGS sequence"/>
</dbReference>
<comment type="caution">
    <text evidence="3">The sequence shown here is derived from an EMBL/GenBank/DDBJ whole genome shotgun (WGS) entry which is preliminary data.</text>
</comment>
<dbReference type="GO" id="GO:0005737">
    <property type="term" value="C:cytoplasm"/>
    <property type="evidence" value="ECO:0007669"/>
    <property type="project" value="TreeGrafter"/>
</dbReference>
<dbReference type="PANTHER" id="PTHR45808">
    <property type="entry name" value="RHO GTPASE-ACTIVATING PROTEIN 68F"/>
    <property type="match status" value="1"/>
</dbReference>
<name>A0AAD4EXJ0_9PEZI</name>
<evidence type="ECO:0000256" key="1">
    <source>
        <dbReference type="SAM" id="MobiDB-lite"/>
    </source>
</evidence>
<dbReference type="Pfam" id="PF00620">
    <property type="entry name" value="RhoGAP"/>
    <property type="match status" value="1"/>
</dbReference>
<dbReference type="Gene3D" id="1.10.555.10">
    <property type="entry name" value="Rho GTPase activation protein"/>
    <property type="match status" value="1"/>
</dbReference>
<gene>
    <name evidence="3" type="ORF">NEMBOFW57_005340</name>
</gene>
<dbReference type="AlphaFoldDB" id="A0AAD4EXJ0"/>
<accession>A0AAD4EXJ0</accession>
<keyword evidence="4" id="KW-1185">Reference proteome</keyword>
<dbReference type="SMART" id="SM00324">
    <property type="entry name" value="RhoGAP"/>
    <property type="match status" value="1"/>
</dbReference>
<reference evidence="3" key="1">
    <citation type="submission" date="2023-02" db="EMBL/GenBank/DDBJ databases">
        <authorList>
            <person name="Palmer J.M."/>
        </authorList>
    </citation>
    <scope>NUCLEOTIDE SEQUENCE</scope>
    <source>
        <strain evidence="3">FW57</strain>
    </source>
</reference>
<protein>
    <recommendedName>
        <fullName evidence="2">Rho-GAP domain-containing protein</fullName>
    </recommendedName>
</protein>
<dbReference type="InterPro" id="IPR008936">
    <property type="entry name" value="Rho_GTPase_activation_prot"/>
</dbReference>
<organism evidence="3 4">
    <name type="scientific">Staphylotrichum longicolle</name>
    <dbReference type="NCBI Taxonomy" id="669026"/>
    <lineage>
        <taxon>Eukaryota</taxon>
        <taxon>Fungi</taxon>
        <taxon>Dikarya</taxon>
        <taxon>Ascomycota</taxon>
        <taxon>Pezizomycotina</taxon>
        <taxon>Sordariomycetes</taxon>
        <taxon>Sordariomycetidae</taxon>
        <taxon>Sordariales</taxon>
        <taxon>Chaetomiaceae</taxon>
        <taxon>Staphylotrichum</taxon>
    </lineage>
</organism>
<feature type="region of interest" description="Disordered" evidence="1">
    <location>
        <begin position="243"/>
        <end position="262"/>
    </location>
</feature>